<dbReference type="Proteomes" id="UP001232001">
    <property type="component" value="Chromosome"/>
</dbReference>
<dbReference type="RefSeq" id="WP_279650191.1">
    <property type="nucleotide sequence ID" value="NZ_CP122539.1"/>
</dbReference>
<keyword evidence="2" id="KW-1185">Reference proteome</keyword>
<proteinExistence type="predicted"/>
<dbReference type="EMBL" id="CP122539">
    <property type="protein sequence ID" value="WGH74309.1"/>
    <property type="molecule type" value="Genomic_DNA"/>
</dbReference>
<organism evidence="1 2">
    <name type="scientific">Tenacibaculum tangerinum</name>
    <dbReference type="NCBI Taxonomy" id="3038772"/>
    <lineage>
        <taxon>Bacteria</taxon>
        <taxon>Pseudomonadati</taxon>
        <taxon>Bacteroidota</taxon>
        <taxon>Flavobacteriia</taxon>
        <taxon>Flavobacteriales</taxon>
        <taxon>Flavobacteriaceae</taxon>
        <taxon>Tenacibaculum</taxon>
    </lineage>
</organism>
<accession>A0ABY8L2T8</accession>
<sequence>MNKENIISEIKKYYPEYDKVSSLSLLDYYNTPEIKELKVLMNKKYNHNEYFLNVPKWFVLKKWPKPIFTRQANIPDVMWPYFSIWIHDFVNGDHYTITASHIIPFFLIFRWKNKNISPQGFDYFAEAVDRKQYFSNLTFEEYNPTHVVGITVEEIEEIYQKYLGSKLFKNIKILDEIVSGIYFENNTENKFLIRSLFDGASKHKLNKPFLDELGSGLI</sequence>
<gene>
    <name evidence="1" type="ORF">P8625_09290</name>
</gene>
<evidence type="ECO:0000313" key="1">
    <source>
        <dbReference type="EMBL" id="WGH74309.1"/>
    </source>
</evidence>
<evidence type="ECO:0000313" key="2">
    <source>
        <dbReference type="Proteomes" id="UP001232001"/>
    </source>
</evidence>
<name>A0ABY8L2T8_9FLAO</name>
<protein>
    <submittedName>
        <fullName evidence="1">Uncharacterized protein</fullName>
    </submittedName>
</protein>
<reference evidence="1 2" key="1">
    <citation type="submission" date="2023-04" db="EMBL/GenBank/DDBJ databases">
        <title>Tenacibaculum tangerinum sp. nov., isolated from sea tidal flat of South Korea.</title>
        <authorList>
            <person name="Lee S.H."/>
            <person name="Kim J.-J."/>
        </authorList>
    </citation>
    <scope>NUCLEOTIDE SEQUENCE [LARGE SCALE GENOMIC DNA]</scope>
    <source>
        <strain evidence="1 2">GRR-S3-23</strain>
    </source>
</reference>